<reference evidence="1 2" key="1">
    <citation type="submission" date="2021-06" db="EMBL/GenBank/DDBJ databases">
        <title>Caerostris extrusa draft genome.</title>
        <authorList>
            <person name="Kono N."/>
            <person name="Arakawa K."/>
        </authorList>
    </citation>
    <scope>NUCLEOTIDE SEQUENCE [LARGE SCALE GENOMIC DNA]</scope>
</reference>
<comment type="caution">
    <text evidence="1">The sequence shown here is derived from an EMBL/GenBank/DDBJ whole genome shotgun (WGS) entry which is preliminary data.</text>
</comment>
<protein>
    <submittedName>
        <fullName evidence="1">Uncharacterized protein</fullName>
    </submittedName>
</protein>
<evidence type="ECO:0000313" key="2">
    <source>
        <dbReference type="Proteomes" id="UP001054945"/>
    </source>
</evidence>
<sequence>MDKVQIWQPRVQVELNDTRGIHFPSPRSSERHPIWMRGGKGGCRVLICKQLTIPDAEAIKEGSSEKCGSKRTGCLQLRSGLVPQ</sequence>
<dbReference type="AlphaFoldDB" id="A0AAV4MGR3"/>
<keyword evidence="2" id="KW-1185">Reference proteome</keyword>
<name>A0AAV4MGR3_CAEEX</name>
<evidence type="ECO:0000313" key="1">
    <source>
        <dbReference type="EMBL" id="GIX71088.1"/>
    </source>
</evidence>
<proteinExistence type="predicted"/>
<dbReference type="Proteomes" id="UP001054945">
    <property type="component" value="Unassembled WGS sequence"/>
</dbReference>
<accession>A0AAV4MGR3</accession>
<dbReference type="EMBL" id="BPLR01002189">
    <property type="protein sequence ID" value="GIX71088.1"/>
    <property type="molecule type" value="Genomic_DNA"/>
</dbReference>
<organism evidence="1 2">
    <name type="scientific">Caerostris extrusa</name>
    <name type="common">Bark spider</name>
    <name type="synonym">Caerostris bankana</name>
    <dbReference type="NCBI Taxonomy" id="172846"/>
    <lineage>
        <taxon>Eukaryota</taxon>
        <taxon>Metazoa</taxon>
        <taxon>Ecdysozoa</taxon>
        <taxon>Arthropoda</taxon>
        <taxon>Chelicerata</taxon>
        <taxon>Arachnida</taxon>
        <taxon>Araneae</taxon>
        <taxon>Araneomorphae</taxon>
        <taxon>Entelegynae</taxon>
        <taxon>Araneoidea</taxon>
        <taxon>Araneidae</taxon>
        <taxon>Caerostris</taxon>
    </lineage>
</organism>
<gene>
    <name evidence="1" type="ORF">CEXT_635791</name>
</gene>